<dbReference type="SUPFAM" id="SSF47413">
    <property type="entry name" value="lambda repressor-like DNA-binding domains"/>
    <property type="match status" value="1"/>
</dbReference>
<dbReference type="CDD" id="cd01392">
    <property type="entry name" value="HTH_LacI"/>
    <property type="match status" value="1"/>
</dbReference>
<feature type="domain" description="HTH lacI-type" evidence="4">
    <location>
        <begin position="3"/>
        <end position="57"/>
    </location>
</feature>
<organism evidence="5 6">
    <name type="scientific">Vallitalea pronyensis</name>
    <dbReference type="NCBI Taxonomy" id="1348613"/>
    <lineage>
        <taxon>Bacteria</taxon>
        <taxon>Bacillati</taxon>
        <taxon>Bacillota</taxon>
        <taxon>Clostridia</taxon>
        <taxon>Lachnospirales</taxon>
        <taxon>Vallitaleaceae</taxon>
        <taxon>Vallitalea</taxon>
    </lineage>
</organism>
<dbReference type="PRINTS" id="PR00036">
    <property type="entry name" value="HTHLACI"/>
</dbReference>
<dbReference type="CDD" id="cd06267">
    <property type="entry name" value="PBP1_LacI_sugar_binding-like"/>
    <property type="match status" value="1"/>
</dbReference>
<dbReference type="InterPro" id="IPR010982">
    <property type="entry name" value="Lambda_DNA-bd_dom_sf"/>
</dbReference>
<proteinExistence type="predicted"/>
<dbReference type="Proteomes" id="UP000683246">
    <property type="component" value="Chromosome"/>
</dbReference>
<dbReference type="EMBL" id="CP058649">
    <property type="protein sequence ID" value="QUI24571.1"/>
    <property type="molecule type" value="Genomic_DNA"/>
</dbReference>
<dbReference type="SUPFAM" id="SSF53822">
    <property type="entry name" value="Periplasmic binding protein-like I"/>
    <property type="match status" value="1"/>
</dbReference>
<dbReference type="Gene3D" id="1.10.260.40">
    <property type="entry name" value="lambda repressor-like DNA-binding domains"/>
    <property type="match status" value="1"/>
</dbReference>
<dbReference type="PROSITE" id="PS50932">
    <property type="entry name" value="HTH_LACI_2"/>
    <property type="match status" value="1"/>
</dbReference>
<dbReference type="KEGG" id="vpy:HZI73_20695"/>
<dbReference type="InterPro" id="IPR001761">
    <property type="entry name" value="Peripla_BP/Lac1_sug-bd_dom"/>
</dbReference>
<evidence type="ECO:0000256" key="1">
    <source>
        <dbReference type="ARBA" id="ARBA00023015"/>
    </source>
</evidence>
<evidence type="ECO:0000313" key="6">
    <source>
        <dbReference type="Proteomes" id="UP000683246"/>
    </source>
</evidence>
<dbReference type="InterPro" id="IPR028082">
    <property type="entry name" value="Peripla_BP_I"/>
</dbReference>
<dbReference type="FunFam" id="1.10.260.40:FF:000002">
    <property type="entry name" value="HTH-type transcriptional repressor PurR"/>
    <property type="match status" value="1"/>
</dbReference>
<evidence type="ECO:0000256" key="2">
    <source>
        <dbReference type="ARBA" id="ARBA00023125"/>
    </source>
</evidence>
<dbReference type="GO" id="GO:0000976">
    <property type="term" value="F:transcription cis-regulatory region binding"/>
    <property type="evidence" value="ECO:0007669"/>
    <property type="project" value="TreeGrafter"/>
</dbReference>
<dbReference type="PROSITE" id="PS00356">
    <property type="entry name" value="HTH_LACI_1"/>
    <property type="match status" value="1"/>
</dbReference>
<accession>A0A8J8MN34</accession>
<dbReference type="InterPro" id="IPR000843">
    <property type="entry name" value="HTH_LacI"/>
</dbReference>
<dbReference type="SMART" id="SM00354">
    <property type="entry name" value="HTH_LACI"/>
    <property type="match status" value="1"/>
</dbReference>
<dbReference type="Pfam" id="PF00356">
    <property type="entry name" value="LacI"/>
    <property type="match status" value="1"/>
</dbReference>
<keyword evidence="1" id="KW-0805">Transcription regulation</keyword>
<dbReference type="GO" id="GO:0003700">
    <property type="term" value="F:DNA-binding transcription factor activity"/>
    <property type="evidence" value="ECO:0007669"/>
    <property type="project" value="TreeGrafter"/>
</dbReference>
<evidence type="ECO:0000259" key="4">
    <source>
        <dbReference type="PROSITE" id="PS50932"/>
    </source>
</evidence>
<dbReference type="AlphaFoldDB" id="A0A8J8MN34"/>
<dbReference type="PANTHER" id="PTHR30146:SF109">
    <property type="entry name" value="HTH-TYPE TRANSCRIPTIONAL REGULATOR GALS"/>
    <property type="match status" value="1"/>
</dbReference>
<gene>
    <name evidence="5" type="ORF">HZI73_20695</name>
</gene>
<keyword evidence="2 5" id="KW-0238">DNA-binding</keyword>
<name>A0A8J8MN34_9FIRM</name>
<dbReference type="Gene3D" id="3.40.50.2300">
    <property type="match status" value="2"/>
</dbReference>
<evidence type="ECO:0000256" key="3">
    <source>
        <dbReference type="ARBA" id="ARBA00023163"/>
    </source>
</evidence>
<keyword evidence="3" id="KW-0804">Transcription</keyword>
<dbReference type="Pfam" id="PF00532">
    <property type="entry name" value="Peripla_BP_1"/>
    <property type="match status" value="1"/>
</dbReference>
<reference evidence="5" key="1">
    <citation type="submission" date="2020-07" db="EMBL/GenBank/DDBJ databases">
        <title>Vallitalea pronyensis genome.</title>
        <authorList>
            <person name="Postec A."/>
        </authorList>
    </citation>
    <scope>NUCLEOTIDE SEQUENCE</scope>
    <source>
        <strain evidence="5">FatNI3</strain>
    </source>
</reference>
<keyword evidence="6" id="KW-1185">Reference proteome</keyword>
<dbReference type="PANTHER" id="PTHR30146">
    <property type="entry name" value="LACI-RELATED TRANSCRIPTIONAL REPRESSOR"/>
    <property type="match status" value="1"/>
</dbReference>
<sequence length="342" mass="38038">MSVTIKDIAKAADVSLATVSRVLNGSGYVKETTREKVHDAIKQLHYTPSAIARSLSTNKTNTIGVIIPDINNPFFGEVIKGITQVADEHQLNIILCDTDDCKEKELKAIKLLREQRIEGILMTPTYGEEAHDSAYMSTLDNLGIPVILMDGHVKYANYSGVFIDHVQGAYDGVEALIHAGHEKIAIINGRLDSRPAKERFLGYKKALNKYAIPLHEQYIFNGEYDHERAYTMTKKILLLEDRPTAIFVSNNLSMLGCVKALNEQSLSIPDDMAILGFDKVDALNIIGMNISFINGPTTLMGKTGMNMLIESLEKQKDVHMRELKQITLLPELHLKGSEKKSV</sequence>
<dbReference type="RefSeq" id="WP_212695264.1">
    <property type="nucleotide sequence ID" value="NZ_CP058649.1"/>
</dbReference>
<protein>
    <submittedName>
        <fullName evidence="5">LacI family DNA-binding transcriptional regulator</fullName>
    </submittedName>
</protein>
<evidence type="ECO:0000313" key="5">
    <source>
        <dbReference type="EMBL" id="QUI24571.1"/>
    </source>
</evidence>